<evidence type="ECO:0000256" key="1">
    <source>
        <dbReference type="ARBA" id="ARBA00007812"/>
    </source>
</evidence>
<dbReference type="CDD" id="cd07035">
    <property type="entry name" value="TPP_PYR_POX_like"/>
    <property type="match status" value="1"/>
</dbReference>
<feature type="domain" description="Thiamine pyrophosphate enzyme central" evidence="5">
    <location>
        <begin position="228"/>
        <end position="311"/>
    </location>
</feature>
<gene>
    <name evidence="8" type="ORF">ABGN05_06340</name>
</gene>
<comment type="caution">
    <text evidence="8">The sequence shown here is derived from an EMBL/GenBank/DDBJ whole genome shotgun (WGS) entry which is preliminary data.</text>
</comment>
<evidence type="ECO:0000259" key="5">
    <source>
        <dbReference type="Pfam" id="PF00205"/>
    </source>
</evidence>
<dbReference type="Pfam" id="PF00205">
    <property type="entry name" value="TPP_enzyme_M"/>
    <property type="match status" value="1"/>
</dbReference>
<proteinExistence type="inferred from homology"/>
<dbReference type="Gene3D" id="3.40.50.970">
    <property type="match status" value="2"/>
</dbReference>
<feature type="compositionally biased region" description="Basic and acidic residues" evidence="4">
    <location>
        <begin position="1"/>
        <end position="14"/>
    </location>
</feature>
<feature type="region of interest" description="Disordered" evidence="4">
    <location>
        <begin position="1"/>
        <end position="26"/>
    </location>
</feature>
<organism evidence="8 9">
    <name type="scientific">Aquibium pacificus</name>
    <dbReference type="NCBI Taxonomy" id="3153579"/>
    <lineage>
        <taxon>Bacteria</taxon>
        <taxon>Pseudomonadati</taxon>
        <taxon>Pseudomonadota</taxon>
        <taxon>Alphaproteobacteria</taxon>
        <taxon>Hyphomicrobiales</taxon>
        <taxon>Phyllobacteriaceae</taxon>
        <taxon>Aquibium</taxon>
    </lineage>
</organism>
<protein>
    <submittedName>
        <fullName evidence="8">Thiamine pyrophosphate-binding protein</fullName>
    </submittedName>
</protein>
<dbReference type="InterPro" id="IPR045229">
    <property type="entry name" value="TPP_enz"/>
</dbReference>
<dbReference type="PANTHER" id="PTHR18968">
    <property type="entry name" value="THIAMINE PYROPHOSPHATE ENZYMES"/>
    <property type="match status" value="1"/>
</dbReference>
<dbReference type="InterPro" id="IPR012001">
    <property type="entry name" value="Thiamin_PyroP_enz_TPP-bd_dom"/>
</dbReference>
<feature type="domain" description="Thiamine pyrophosphate enzyme N-terminal TPP-binding" evidence="7">
    <location>
        <begin position="30"/>
        <end position="137"/>
    </location>
</feature>
<dbReference type="EMBL" id="JBDPGJ010000002">
    <property type="protein sequence ID" value="MEX0405278.1"/>
    <property type="molecule type" value="Genomic_DNA"/>
</dbReference>
<dbReference type="InterPro" id="IPR029035">
    <property type="entry name" value="DHS-like_NAD/FAD-binding_dom"/>
</dbReference>
<dbReference type="SUPFAM" id="SSF52467">
    <property type="entry name" value="DHS-like NAD/FAD-binding domain"/>
    <property type="match status" value="1"/>
</dbReference>
<feature type="domain" description="Thiamine pyrophosphate enzyme TPP-binding" evidence="6">
    <location>
        <begin position="434"/>
        <end position="589"/>
    </location>
</feature>
<dbReference type="Proteomes" id="UP001556692">
    <property type="component" value="Unassembled WGS sequence"/>
</dbReference>
<keyword evidence="2 3" id="KW-0786">Thiamine pyrophosphate</keyword>
<dbReference type="RefSeq" id="WP_367953181.1">
    <property type="nucleotide sequence ID" value="NZ_JBDPGJ010000002.1"/>
</dbReference>
<evidence type="ECO:0000259" key="7">
    <source>
        <dbReference type="Pfam" id="PF02776"/>
    </source>
</evidence>
<sequence length="602" mass="65068">MNLENRSEAVEKIGLRQSEQPVDPDPVPRWGSDVIARVLGDFDCRYIALNPGASYRGLHDSLVNHLGNENPRMLICLHEEHAVALAHGFAKVAEKPMLAAVHSNVGLMHASMAVFNAWCDRVPLILIGATGPVDASERRPWIDWIHTSRDQGALVRNYTKWDDQPASVPATVEALLRARNIAMTAPRGPVYVCLDVSVQESLLTEEIALPALARFAPPEDPTPSRAAVETALNWLLEAERPVVLAGRVSRSMEDWQRRIELVEETGALVITDMRMPAAFPVAHERHAALGNLIMPPAAREVLSRADVILSLDWLDVGGTLAQVGGGATEARLIHASMETTLANGWAQDVMALAAVDLPVMTTADKFTAALVEGLAGRSRTRDTNWTIAPKARTSRAERPSQPSSEAITLVTLAEAVEEAGSSFDVTLIRLPIGWPADGCHFDHPLAYLGGDGGGGIGSGPGMSVGAALALKDTDRLPVAVLGDGDLLMGCSALWTAARYDIPLLVIVANNRSYFNDEMHQKVVAERRDRAIENKWIGQHIREPAVDLVGLAKAQGWSESTRVDHPAELQQAILTGMQLVRAGKQVLIEVMTEAGYHSGVVNK</sequence>
<dbReference type="Pfam" id="PF02776">
    <property type="entry name" value="TPP_enzyme_N"/>
    <property type="match status" value="1"/>
</dbReference>
<evidence type="ECO:0000313" key="8">
    <source>
        <dbReference type="EMBL" id="MEX0405278.1"/>
    </source>
</evidence>
<comment type="similarity">
    <text evidence="1 3">Belongs to the TPP enzyme family.</text>
</comment>
<dbReference type="SUPFAM" id="SSF52518">
    <property type="entry name" value="Thiamin diphosphate-binding fold (THDP-binding)"/>
    <property type="match status" value="2"/>
</dbReference>
<dbReference type="InterPro" id="IPR029061">
    <property type="entry name" value="THDP-binding"/>
</dbReference>
<evidence type="ECO:0000259" key="6">
    <source>
        <dbReference type="Pfam" id="PF02775"/>
    </source>
</evidence>
<evidence type="ECO:0000256" key="3">
    <source>
        <dbReference type="RuleBase" id="RU362132"/>
    </source>
</evidence>
<feature type="region of interest" description="Disordered" evidence="4">
    <location>
        <begin position="382"/>
        <end position="403"/>
    </location>
</feature>
<name>A0ABV3SG38_9HYPH</name>
<reference evidence="8 9" key="1">
    <citation type="submission" date="2024-05" db="EMBL/GenBank/DDBJ databases">
        <authorList>
            <person name="Jiang F."/>
        </authorList>
    </citation>
    <scope>NUCLEOTIDE SEQUENCE [LARGE SCALE GENOMIC DNA]</scope>
    <source>
        <strain evidence="8 9">LZ166</strain>
    </source>
</reference>
<dbReference type="Pfam" id="PF02775">
    <property type="entry name" value="TPP_enzyme_C"/>
    <property type="match status" value="1"/>
</dbReference>
<dbReference type="PANTHER" id="PTHR18968:SF13">
    <property type="entry name" value="ACETOLACTATE SYNTHASE CATALYTIC SUBUNIT, MITOCHONDRIAL"/>
    <property type="match status" value="1"/>
</dbReference>
<accession>A0ABV3SG38</accession>
<keyword evidence="9" id="KW-1185">Reference proteome</keyword>
<dbReference type="Gene3D" id="3.40.50.1220">
    <property type="entry name" value="TPP-binding domain"/>
    <property type="match status" value="1"/>
</dbReference>
<dbReference type="InterPro" id="IPR012000">
    <property type="entry name" value="Thiamin_PyroP_enz_cen_dom"/>
</dbReference>
<evidence type="ECO:0000256" key="2">
    <source>
        <dbReference type="ARBA" id="ARBA00023052"/>
    </source>
</evidence>
<dbReference type="InterPro" id="IPR011766">
    <property type="entry name" value="TPP_enzyme_TPP-bd"/>
</dbReference>
<evidence type="ECO:0000256" key="4">
    <source>
        <dbReference type="SAM" id="MobiDB-lite"/>
    </source>
</evidence>
<evidence type="ECO:0000313" key="9">
    <source>
        <dbReference type="Proteomes" id="UP001556692"/>
    </source>
</evidence>